<dbReference type="KEGG" id="tuz:TUZN_2022"/>
<reference key="2">
    <citation type="submission" date="2011-03" db="EMBL/GenBank/DDBJ databases">
        <title>Complete genome sequence of the thermoacidophilic crenarchaeon Thermoproteus uzoniensis 768-20.</title>
        <authorList>
            <person name="Mardanov A.V."/>
            <person name="Gumerov V.M."/>
            <person name="Beletsky A.V."/>
            <person name="Prokofeva M.I."/>
            <person name="Bonch-Osmolovskaya E.A."/>
            <person name="Ravin N.V."/>
            <person name="Skryabin K.G."/>
        </authorList>
    </citation>
    <scope>NUCLEOTIDE SEQUENCE</scope>
    <source>
        <strain>768-20</strain>
    </source>
</reference>
<keyword evidence="2" id="KW-1185">Reference proteome</keyword>
<gene>
    <name evidence="1" type="ordered locus">TUZN_2022</name>
</gene>
<evidence type="ECO:0000313" key="1">
    <source>
        <dbReference type="EMBL" id="AEA13480.1"/>
    </source>
</evidence>
<dbReference type="AlphaFoldDB" id="F2L4X6"/>
<dbReference type="Proteomes" id="UP000008138">
    <property type="component" value="Chromosome"/>
</dbReference>
<dbReference type="HOGENOM" id="CLU_2191172_0_0_2"/>
<name>F2L4X6_THEU7</name>
<dbReference type="GeneID" id="10361533"/>
<proteinExistence type="predicted"/>
<protein>
    <submittedName>
        <fullName evidence="1">Uncharacterized protein</fullName>
    </submittedName>
</protein>
<dbReference type="eggNOG" id="arCOG10847">
    <property type="taxonomic scope" value="Archaea"/>
</dbReference>
<dbReference type="RefSeq" id="WP_013680815.1">
    <property type="nucleotide sequence ID" value="NC_015315.1"/>
</dbReference>
<dbReference type="EMBL" id="CP002590">
    <property type="protein sequence ID" value="AEA13480.1"/>
    <property type="molecule type" value="Genomic_DNA"/>
</dbReference>
<reference evidence="1 2" key="1">
    <citation type="journal article" date="2011" name="J. Bacteriol.">
        <title>Complete genome sequence of the thermoacidophilic crenarchaeon Thermoproteus uzoniensis 768-20.</title>
        <authorList>
            <person name="Mardanov A.V."/>
            <person name="Gumerov V.M."/>
            <person name="Beletsky A.V."/>
            <person name="Prokofeva M.I."/>
            <person name="Bonch-Osmolovskaya E.A."/>
            <person name="Ravin N.V."/>
            <person name="Skryabin K.G."/>
        </authorList>
    </citation>
    <scope>NUCLEOTIDE SEQUENCE [LARGE SCALE GENOMIC DNA]</scope>
    <source>
        <strain evidence="1 2">768-20</strain>
    </source>
</reference>
<dbReference type="STRING" id="999630.TUZN_2022"/>
<accession>F2L4X6</accession>
<dbReference type="OrthoDB" id="379541at2157"/>
<evidence type="ECO:0000313" key="2">
    <source>
        <dbReference type="Proteomes" id="UP000008138"/>
    </source>
</evidence>
<sequence length="108" mass="12234">MTVFAEIHLGDLIILWRDEDGRIVRVEYDKGFEDEALEEEVHDVVSSISETLARELKLPSAVVGKIKEALKEAGLPVVGKLRHEGYTSYLELRGKRKNLVLKIVYSLV</sequence>
<organism evidence="1 2">
    <name type="scientific">Thermoproteus uzoniensis (strain 768-20)</name>
    <dbReference type="NCBI Taxonomy" id="999630"/>
    <lineage>
        <taxon>Archaea</taxon>
        <taxon>Thermoproteota</taxon>
        <taxon>Thermoprotei</taxon>
        <taxon>Thermoproteales</taxon>
        <taxon>Thermoproteaceae</taxon>
        <taxon>Thermoproteus</taxon>
    </lineage>
</organism>